<dbReference type="Pfam" id="PF06983">
    <property type="entry name" value="3-dmu-9_3-mt"/>
    <property type="match status" value="1"/>
</dbReference>
<name>A0ABQ4NA91_9BACL</name>
<accession>A0ABQ4NA91</accession>
<dbReference type="PANTHER" id="PTHR33990">
    <property type="entry name" value="PROTEIN YJDN-RELATED"/>
    <property type="match status" value="1"/>
</dbReference>
<comment type="caution">
    <text evidence="2">The sequence shown here is derived from an EMBL/GenBank/DDBJ whole genome shotgun (WGS) entry which is preliminary data.</text>
</comment>
<dbReference type="SUPFAM" id="SSF54593">
    <property type="entry name" value="Glyoxalase/Bleomycin resistance protein/Dihydroxybiphenyl dioxygenase"/>
    <property type="match status" value="1"/>
</dbReference>
<keyword evidence="3" id="KW-1185">Reference proteome</keyword>
<dbReference type="PANTHER" id="PTHR33990:SF2">
    <property type="entry name" value="PHNB-LIKE DOMAIN-CONTAINING PROTEIN"/>
    <property type="match status" value="1"/>
</dbReference>
<dbReference type="CDD" id="cd06588">
    <property type="entry name" value="PhnB_like"/>
    <property type="match status" value="1"/>
</dbReference>
<feature type="domain" description="PhnB-like" evidence="1">
    <location>
        <begin position="5"/>
        <end position="122"/>
    </location>
</feature>
<organism evidence="2 3">
    <name type="scientific">Paenibacillus cisolokensis</name>
    <dbReference type="NCBI Taxonomy" id="1658519"/>
    <lineage>
        <taxon>Bacteria</taxon>
        <taxon>Bacillati</taxon>
        <taxon>Bacillota</taxon>
        <taxon>Bacilli</taxon>
        <taxon>Bacillales</taxon>
        <taxon>Paenibacillaceae</taxon>
        <taxon>Paenibacillus</taxon>
    </lineage>
</organism>
<dbReference type="InterPro" id="IPR009725">
    <property type="entry name" value="3_dmu_93_MTrfase"/>
</dbReference>
<evidence type="ECO:0000313" key="3">
    <source>
        <dbReference type="Proteomes" id="UP000680304"/>
    </source>
</evidence>
<proteinExistence type="predicted"/>
<dbReference type="RefSeq" id="WP_213529596.1">
    <property type="nucleotide sequence ID" value="NZ_BOVJ01000119.1"/>
</dbReference>
<dbReference type="InterPro" id="IPR029068">
    <property type="entry name" value="Glyas_Bleomycin-R_OHBP_Dase"/>
</dbReference>
<dbReference type="Gene3D" id="3.10.180.10">
    <property type="entry name" value="2,3-Dihydroxybiphenyl 1,2-Dioxygenase, domain 1"/>
    <property type="match status" value="1"/>
</dbReference>
<protein>
    <submittedName>
        <fullName evidence="2">VOC family protein</fullName>
    </submittedName>
</protein>
<dbReference type="EMBL" id="BOVJ01000119">
    <property type="protein sequence ID" value="GIQ65090.1"/>
    <property type="molecule type" value="Genomic_DNA"/>
</dbReference>
<reference evidence="2 3" key="1">
    <citation type="submission" date="2021-04" db="EMBL/GenBank/DDBJ databases">
        <title>Draft genome sequence of Paenibacillus cisolokensis, LC2-13A.</title>
        <authorList>
            <person name="Uke A."/>
            <person name="Chhe C."/>
            <person name="Baramee S."/>
            <person name="Kosugi A."/>
        </authorList>
    </citation>
    <scope>NUCLEOTIDE SEQUENCE [LARGE SCALE GENOMIC DNA]</scope>
    <source>
        <strain evidence="2 3">LC2-13A</strain>
    </source>
</reference>
<dbReference type="PIRSF" id="PIRSF021700">
    <property type="entry name" value="3_dmu_93_MTrfase"/>
    <property type="match status" value="1"/>
</dbReference>
<evidence type="ECO:0000313" key="2">
    <source>
        <dbReference type="EMBL" id="GIQ65090.1"/>
    </source>
</evidence>
<evidence type="ECO:0000259" key="1">
    <source>
        <dbReference type="Pfam" id="PF06983"/>
    </source>
</evidence>
<gene>
    <name evidence="2" type="ORF">PACILC2_36580</name>
</gene>
<sequence>MKIAQRITPYLWFETQAEEAAHYYTTIFNNSRVGRKTYYGKDNRRFPEGTVMTVEFELDGQPFIALNGGPQYKFTEAVSFVVQCEDQAEIDYYWDKLSEGGDEKAQVCGWLKDKFGVSWQVVPANLTEMITDPDPEKSERVMNALLRTEKKINLQSLLQAYEGRS</sequence>
<dbReference type="InterPro" id="IPR028973">
    <property type="entry name" value="PhnB-like"/>
</dbReference>
<dbReference type="Proteomes" id="UP000680304">
    <property type="component" value="Unassembled WGS sequence"/>
</dbReference>